<dbReference type="Gene3D" id="2.40.10.10">
    <property type="entry name" value="Trypsin-like serine proteases"/>
    <property type="match status" value="1"/>
</dbReference>
<dbReference type="EMBL" id="CALNXK010000015">
    <property type="protein sequence ID" value="CAH3046874.1"/>
    <property type="molecule type" value="Genomic_DNA"/>
</dbReference>
<dbReference type="InterPro" id="IPR043504">
    <property type="entry name" value="Peptidase_S1_PA_chymotrypsin"/>
</dbReference>
<comment type="caution">
    <text evidence="2">The sequence shown here is derived from an EMBL/GenBank/DDBJ whole genome shotgun (WGS) entry which is preliminary data.</text>
</comment>
<feature type="compositionally biased region" description="Low complexity" evidence="1">
    <location>
        <begin position="264"/>
        <end position="283"/>
    </location>
</feature>
<feature type="compositionally biased region" description="Polar residues" evidence="1">
    <location>
        <begin position="284"/>
        <end position="294"/>
    </location>
</feature>
<sequence length="633" mass="72277">MSKKQEGMDSGYLDESNAHSSNDFPDEEEKQKSSRSVLKSKLYKVSFPGYSSMKTQSCQSTGRETVRNLVERIFKESGNARMKPPLENMLFYNANYEYLNVGLPVGVLSSEETYNCSFKSKNLKWHPSDLCRQYAVEDFSIDWNLGYFLVSFSEGQIASGITEFSKIISTKMKVDFFNDETIFEALVRDRRFIEEKLRYCKATDIDEVQISLCSEAANIQGKCIKIFSVREKDTALPKEVPPRLHPDRSVTTAGITPSKIKQESTSATSSSTLSSLTPVDSSTPRTTETSANTGEKSGALVEIMFDFNHKELTVKNEKELHKQHAEFEKFALDQGFRSYICDMEDLTEIAKSVGAIFTSDTAKQRHLAGTCFRIGTVYIITNKHVIDQIQQKINKGEVEDVFVDFNFKKADESLSERKYIDRLVLQSQDLDYAILKMKEPEQSLPPCICSRGVSIMNPDNSDWSKLHEVPLRLIGHPEGEPKQVDLRCTIDASPQDGLKHYVYTIRRGEKVVGEAEKETLKLKDRKRGRYQSSNFFEGSSGSPGIVRQHGRKWLVFLHCCGFKNEWNRFFIEQGVLFTEIYKDVDKQIKDAQRNPFVANNPLHDVKLEDIFRSVDISEPKESFSFESFHEMLM</sequence>
<feature type="region of interest" description="Disordered" evidence="1">
    <location>
        <begin position="237"/>
        <end position="294"/>
    </location>
</feature>
<accession>A0ABN8NAQ3</accession>
<dbReference type="PANTHER" id="PTHR14389:SF3">
    <property type="entry name" value="PROTEIN FAM111A-LIKE"/>
    <property type="match status" value="1"/>
</dbReference>
<evidence type="ECO:0000313" key="3">
    <source>
        <dbReference type="Proteomes" id="UP001159405"/>
    </source>
</evidence>
<dbReference type="Proteomes" id="UP001159405">
    <property type="component" value="Unassembled WGS sequence"/>
</dbReference>
<evidence type="ECO:0000313" key="2">
    <source>
        <dbReference type="EMBL" id="CAH3046874.1"/>
    </source>
</evidence>
<dbReference type="SUPFAM" id="SSF50494">
    <property type="entry name" value="Trypsin-like serine proteases"/>
    <property type="match status" value="1"/>
</dbReference>
<dbReference type="Pfam" id="PF13365">
    <property type="entry name" value="Trypsin_2"/>
    <property type="match status" value="1"/>
</dbReference>
<dbReference type="InterPro" id="IPR009003">
    <property type="entry name" value="Peptidase_S1_PA"/>
</dbReference>
<keyword evidence="3" id="KW-1185">Reference proteome</keyword>
<organism evidence="2 3">
    <name type="scientific">Porites lobata</name>
    <dbReference type="NCBI Taxonomy" id="104759"/>
    <lineage>
        <taxon>Eukaryota</taxon>
        <taxon>Metazoa</taxon>
        <taxon>Cnidaria</taxon>
        <taxon>Anthozoa</taxon>
        <taxon>Hexacorallia</taxon>
        <taxon>Scleractinia</taxon>
        <taxon>Fungiina</taxon>
        <taxon>Poritidae</taxon>
        <taxon>Porites</taxon>
    </lineage>
</organism>
<reference evidence="2 3" key="1">
    <citation type="submission" date="2022-05" db="EMBL/GenBank/DDBJ databases">
        <authorList>
            <consortium name="Genoscope - CEA"/>
            <person name="William W."/>
        </authorList>
    </citation>
    <scope>NUCLEOTIDE SEQUENCE [LARGE SCALE GENOMIC DNA]</scope>
</reference>
<feature type="region of interest" description="Disordered" evidence="1">
    <location>
        <begin position="1"/>
        <end position="36"/>
    </location>
</feature>
<evidence type="ECO:0000256" key="1">
    <source>
        <dbReference type="SAM" id="MobiDB-lite"/>
    </source>
</evidence>
<proteinExistence type="predicted"/>
<gene>
    <name evidence="2" type="ORF">PLOB_00009834</name>
</gene>
<dbReference type="PANTHER" id="PTHR14389">
    <property type="entry name" value="SI:CH1073-475A24.1"/>
    <property type="match status" value="1"/>
</dbReference>
<feature type="compositionally biased region" description="Basic and acidic residues" evidence="1">
    <location>
        <begin position="237"/>
        <end position="248"/>
    </location>
</feature>
<name>A0ABN8NAQ3_9CNID</name>
<protein>
    <submittedName>
        <fullName evidence="2">Uncharacterized protein</fullName>
    </submittedName>
</protein>